<dbReference type="PROSITE" id="PS51900">
    <property type="entry name" value="CB"/>
    <property type="match status" value="1"/>
</dbReference>
<comment type="similarity">
    <text evidence="2">Belongs to the 'phage' integrase family.</text>
</comment>
<dbReference type="Gene3D" id="1.10.443.10">
    <property type="entry name" value="Intergrase catalytic core"/>
    <property type="match status" value="1"/>
</dbReference>
<dbReference type="GO" id="GO:0003677">
    <property type="term" value="F:DNA binding"/>
    <property type="evidence" value="ECO:0007669"/>
    <property type="project" value="UniProtKB-UniRule"/>
</dbReference>
<evidence type="ECO:0000256" key="2">
    <source>
        <dbReference type="ARBA" id="ARBA00008857"/>
    </source>
</evidence>
<dbReference type="InterPro" id="IPR010998">
    <property type="entry name" value="Integrase_recombinase_N"/>
</dbReference>
<dbReference type="Pfam" id="PF00589">
    <property type="entry name" value="Phage_integrase"/>
    <property type="match status" value="1"/>
</dbReference>
<evidence type="ECO:0000256" key="6">
    <source>
        <dbReference type="PROSITE-ProRule" id="PRU01248"/>
    </source>
</evidence>
<protein>
    <submittedName>
        <fullName evidence="9">Tyrosine-type recombinase/integrase</fullName>
    </submittedName>
</protein>
<dbReference type="RefSeq" id="WP_228354474.1">
    <property type="nucleotide sequence ID" value="NZ_JACEGA010000002.1"/>
</dbReference>
<organism evidence="9 10">
    <name type="scientific">Variimorphobacter saccharofermentans</name>
    <dbReference type="NCBI Taxonomy" id="2755051"/>
    <lineage>
        <taxon>Bacteria</taxon>
        <taxon>Bacillati</taxon>
        <taxon>Bacillota</taxon>
        <taxon>Clostridia</taxon>
        <taxon>Lachnospirales</taxon>
        <taxon>Lachnospiraceae</taxon>
        <taxon>Variimorphobacter</taxon>
    </lineage>
</organism>
<accession>A0A839K570</accession>
<dbReference type="GO" id="GO:0006310">
    <property type="term" value="P:DNA recombination"/>
    <property type="evidence" value="ECO:0007669"/>
    <property type="project" value="UniProtKB-KW"/>
</dbReference>
<evidence type="ECO:0000313" key="9">
    <source>
        <dbReference type="EMBL" id="MBB2184766.1"/>
    </source>
</evidence>
<dbReference type="PROSITE" id="PS51898">
    <property type="entry name" value="TYR_RECOMBINASE"/>
    <property type="match status" value="1"/>
</dbReference>
<dbReference type="InterPro" id="IPR013762">
    <property type="entry name" value="Integrase-like_cat_sf"/>
</dbReference>
<reference evidence="9 10" key="1">
    <citation type="submission" date="2020-07" db="EMBL/GenBank/DDBJ databases">
        <title>Characterization and genome sequencing of isolate MD1, a novel member within the family Lachnospiraceae.</title>
        <authorList>
            <person name="Rettenmaier R."/>
            <person name="Di Bello L."/>
            <person name="Zinser C."/>
            <person name="Scheitz K."/>
            <person name="Liebl W."/>
            <person name="Zverlov V."/>
        </authorList>
    </citation>
    <scope>NUCLEOTIDE SEQUENCE [LARGE SCALE GENOMIC DNA]</scope>
    <source>
        <strain evidence="9 10">MD1</strain>
    </source>
</reference>
<comment type="caution">
    <text evidence="9">The sequence shown here is derived from an EMBL/GenBank/DDBJ whole genome shotgun (WGS) entry which is preliminary data.</text>
</comment>
<dbReference type="InterPro" id="IPR044068">
    <property type="entry name" value="CB"/>
</dbReference>
<keyword evidence="3" id="KW-0229">DNA integration</keyword>
<dbReference type="SUPFAM" id="SSF56349">
    <property type="entry name" value="DNA breaking-rejoining enzymes"/>
    <property type="match status" value="1"/>
</dbReference>
<evidence type="ECO:0000256" key="1">
    <source>
        <dbReference type="ARBA" id="ARBA00003283"/>
    </source>
</evidence>
<keyword evidence="4 6" id="KW-0238">DNA-binding</keyword>
<dbReference type="InterPro" id="IPR002104">
    <property type="entry name" value="Integrase_catalytic"/>
</dbReference>
<proteinExistence type="inferred from homology"/>
<dbReference type="GO" id="GO:0015074">
    <property type="term" value="P:DNA integration"/>
    <property type="evidence" value="ECO:0007669"/>
    <property type="project" value="UniProtKB-KW"/>
</dbReference>
<dbReference type="InterPro" id="IPR011010">
    <property type="entry name" value="DNA_brk_join_enz"/>
</dbReference>
<dbReference type="PANTHER" id="PTHR30349">
    <property type="entry name" value="PHAGE INTEGRASE-RELATED"/>
    <property type="match status" value="1"/>
</dbReference>
<dbReference type="InterPro" id="IPR050090">
    <property type="entry name" value="Tyrosine_recombinase_XerCD"/>
</dbReference>
<evidence type="ECO:0000259" key="8">
    <source>
        <dbReference type="PROSITE" id="PS51900"/>
    </source>
</evidence>
<evidence type="ECO:0000256" key="4">
    <source>
        <dbReference type="ARBA" id="ARBA00023125"/>
    </source>
</evidence>
<keyword evidence="10" id="KW-1185">Reference proteome</keyword>
<dbReference type="Pfam" id="PF13495">
    <property type="entry name" value="Phage_int_SAM_4"/>
    <property type="match status" value="1"/>
</dbReference>
<feature type="domain" description="Core-binding (CB)" evidence="8">
    <location>
        <begin position="17"/>
        <end position="96"/>
    </location>
</feature>
<dbReference type="InterPro" id="IPR004107">
    <property type="entry name" value="Integrase_SAM-like_N"/>
</dbReference>
<keyword evidence="5" id="KW-0233">DNA recombination</keyword>
<dbReference type="Proteomes" id="UP000574276">
    <property type="component" value="Unassembled WGS sequence"/>
</dbReference>
<sequence length="352" mass="40387">MNTKLQVQEVQITQNVQFNASLFTRFIEYTDVKETTLKGYAVCLRAFARWLQRNNIIRPTREDIKAYKEELERSDFTAGTKQQYLRAVKHFFKWTSSEGLYPNIADNIKGAKVKHDNTKKDALKESDIINICNSIDRNTTTGKRDYAMILLSVTGGLRIIELHRANIEDIKTIAGEKVLFIQGKGRDEKDEYIKLVPEVQEALEAYLNTRPGAKKKEALFVSTSNNSKGQRITEPSISRLIKNIFRAAGYDSDRITAHSLRHTAVTMLLKSGSSIQQAQHFARHADPATTGIYAHNIEREKDHSEQAIFNYIFKKDDESKLQEAQELLEELDQDELNKALQYLRSIRKEMIA</sequence>
<evidence type="ECO:0000256" key="5">
    <source>
        <dbReference type="ARBA" id="ARBA00023172"/>
    </source>
</evidence>
<name>A0A839K570_9FIRM</name>
<feature type="domain" description="Tyr recombinase" evidence="7">
    <location>
        <begin position="118"/>
        <end position="309"/>
    </location>
</feature>
<evidence type="ECO:0000259" key="7">
    <source>
        <dbReference type="PROSITE" id="PS51898"/>
    </source>
</evidence>
<gene>
    <name evidence="9" type="ORF">H0486_18075</name>
</gene>
<dbReference type="AlphaFoldDB" id="A0A839K570"/>
<evidence type="ECO:0000313" key="10">
    <source>
        <dbReference type="Proteomes" id="UP000574276"/>
    </source>
</evidence>
<comment type="function">
    <text evidence="1">Site-specific tyrosine recombinase, which acts by catalyzing the cutting and rejoining of the recombining DNA molecules.</text>
</comment>
<dbReference type="Gene3D" id="1.10.150.130">
    <property type="match status" value="1"/>
</dbReference>
<evidence type="ECO:0000256" key="3">
    <source>
        <dbReference type="ARBA" id="ARBA00022908"/>
    </source>
</evidence>
<dbReference type="PANTHER" id="PTHR30349:SF41">
    <property type="entry name" value="INTEGRASE_RECOMBINASE PROTEIN MJ0367-RELATED"/>
    <property type="match status" value="1"/>
</dbReference>
<dbReference type="EMBL" id="JACEGA010000002">
    <property type="protein sequence ID" value="MBB2184766.1"/>
    <property type="molecule type" value="Genomic_DNA"/>
</dbReference>